<evidence type="ECO:0000256" key="1">
    <source>
        <dbReference type="SAM" id="MobiDB-lite"/>
    </source>
</evidence>
<name>A0ABP2DGH1_9RHOB</name>
<organism evidence="2 3">
    <name type="scientific">Sulfitobacter indolifex HEL-45</name>
    <dbReference type="NCBI Taxonomy" id="391624"/>
    <lineage>
        <taxon>Bacteria</taxon>
        <taxon>Pseudomonadati</taxon>
        <taxon>Pseudomonadota</taxon>
        <taxon>Alphaproteobacteria</taxon>
        <taxon>Rhodobacterales</taxon>
        <taxon>Roseobacteraceae</taxon>
        <taxon>Sulfitobacter</taxon>
    </lineage>
</organism>
<accession>A0ABP2DGH1</accession>
<keyword evidence="2" id="KW-0560">Oxidoreductase</keyword>
<dbReference type="GO" id="GO:0004473">
    <property type="term" value="F:malate dehydrogenase (decarboxylating) (NADP+) activity"/>
    <property type="evidence" value="ECO:0007669"/>
    <property type="project" value="UniProtKB-EC"/>
</dbReference>
<evidence type="ECO:0000313" key="3">
    <source>
        <dbReference type="Proteomes" id="UP000003257"/>
    </source>
</evidence>
<feature type="region of interest" description="Disordered" evidence="1">
    <location>
        <begin position="1"/>
        <end position="36"/>
    </location>
</feature>
<feature type="compositionally biased region" description="Low complexity" evidence="1">
    <location>
        <begin position="13"/>
        <end position="27"/>
    </location>
</feature>
<comment type="caution">
    <text evidence="2">The sequence shown here is derived from an EMBL/GenBank/DDBJ whole genome shotgun (WGS) entry which is preliminary data.</text>
</comment>
<keyword evidence="3" id="KW-1185">Reference proteome</keyword>
<gene>
    <name evidence="2" type="ORF">OIHEL45_09215</name>
</gene>
<evidence type="ECO:0000313" key="2">
    <source>
        <dbReference type="EMBL" id="EDQ06987.1"/>
    </source>
</evidence>
<reference evidence="2 3" key="1">
    <citation type="submission" date="2007-11" db="EMBL/GenBank/DDBJ databases">
        <authorList>
            <person name="Wagner-Dobler I."/>
            <person name="Ferriera S."/>
            <person name="Johnson J."/>
            <person name="Kravitz S."/>
            <person name="Beeson K."/>
            <person name="Sutton G."/>
            <person name="Rogers Y.-H."/>
            <person name="Friedman R."/>
            <person name="Frazier M."/>
            <person name="Venter J.C."/>
        </authorList>
    </citation>
    <scope>NUCLEOTIDE SEQUENCE [LARGE SCALE GENOMIC DNA]</scope>
    <source>
        <strain evidence="2 3">HEL-45</strain>
    </source>
</reference>
<dbReference type="Proteomes" id="UP000003257">
    <property type="component" value="Unassembled WGS sequence"/>
</dbReference>
<dbReference type="RefSeq" id="WP_007119054.1">
    <property type="nucleotide sequence ID" value="NZ_ABID01000001.1"/>
</dbReference>
<dbReference type="EMBL" id="ABID01000001">
    <property type="protein sequence ID" value="EDQ06987.1"/>
    <property type="molecule type" value="Genomic_DNA"/>
</dbReference>
<sequence>MGDKISNKKKQAKAAAKPASKAPSSVAEIKSATPRK</sequence>
<protein>
    <submittedName>
        <fullName evidence="2">Malic enzyme</fullName>
        <ecNumber evidence="2">1.1.1.40</ecNumber>
    </submittedName>
</protein>
<dbReference type="EC" id="1.1.1.40" evidence="2"/>
<proteinExistence type="predicted"/>